<evidence type="ECO:0000313" key="1">
    <source>
        <dbReference type="EMBL" id="KAI1856202.1"/>
    </source>
</evidence>
<comment type="caution">
    <text evidence="1">The sequence shown here is derived from an EMBL/GenBank/DDBJ whole genome shotgun (WGS) entry which is preliminary data.</text>
</comment>
<dbReference type="EMBL" id="JAFIMR010000045">
    <property type="protein sequence ID" value="KAI1856202.1"/>
    <property type="molecule type" value="Genomic_DNA"/>
</dbReference>
<organism evidence="1 2">
    <name type="scientific">Neoarthrinium moseri</name>
    <dbReference type="NCBI Taxonomy" id="1658444"/>
    <lineage>
        <taxon>Eukaryota</taxon>
        <taxon>Fungi</taxon>
        <taxon>Dikarya</taxon>
        <taxon>Ascomycota</taxon>
        <taxon>Pezizomycotina</taxon>
        <taxon>Sordariomycetes</taxon>
        <taxon>Xylariomycetidae</taxon>
        <taxon>Amphisphaeriales</taxon>
        <taxon>Apiosporaceae</taxon>
        <taxon>Neoarthrinium</taxon>
    </lineage>
</organism>
<gene>
    <name evidence="1" type="ORF">JX265_011714</name>
</gene>
<reference evidence="1" key="1">
    <citation type="submission" date="2021-03" db="EMBL/GenBank/DDBJ databases">
        <title>Revisited historic fungal species revealed as producer of novel bioactive compounds through whole genome sequencing and comparative genomics.</title>
        <authorList>
            <person name="Vignolle G.A."/>
            <person name="Hochenegger N."/>
            <person name="Mach R.L."/>
            <person name="Mach-Aigner A.R."/>
            <person name="Javad Rahimi M."/>
            <person name="Salim K.A."/>
            <person name="Chan C.M."/>
            <person name="Lim L.B.L."/>
            <person name="Cai F."/>
            <person name="Druzhinina I.S."/>
            <person name="U'Ren J.M."/>
            <person name="Derntl C."/>
        </authorList>
    </citation>
    <scope>NUCLEOTIDE SEQUENCE</scope>
    <source>
        <strain evidence="1">TUCIM 5799</strain>
    </source>
</reference>
<dbReference type="Proteomes" id="UP000829685">
    <property type="component" value="Unassembled WGS sequence"/>
</dbReference>
<accession>A0A9P9WBP7</accession>
<name>A0A9P9WBP7_9PEZI</name>
<protein>
    <submittedName>
        <fullName evidence="1">Uncharacterized protein</fullName>
    </submittedName>
</protein>
<keyword evidence="2" id="KW-1185">Reference proteome</keyword>
<proteinExistence type="predicted"/>
<dbReference type="AlphaFoldDB" id="A0A9P9WBP7"/>
<sequence length="96" mass="10818">MNHVRRPTTMECHTYNIAFAFLPHSDPLTVYLDQGGPLAPLADQIPGRSPMERTTCLVFNHSRRQGVLECAAAPRADPTFSWDFRNNDAFWSASLL</sequence>
<evidence type="ECO:0000313" key="2">
    <source>
        <dbReference type="Proteomes" id="UP000829685"/>
    </source>
</evidence>